<dbReference type="Proteomes" id="UP000022835">
    <property type="component" value="Unassembled WGS sequence"/>
</dbReference>
<gene>
    <name evidence="3" type="ORF">Y900_013835</name>
</gene>
<dbReference type="GO" id="GO:0004065">
    <property type="term" value="F:arylsulfatase activity"/>
    <property type="evidence" value="ECO:0007669"/>
    <property type="project" value="TreeGrafter"/>
</dbReference>
<dbReference type="InterPro" id="IPR006311">
    <property type="entry name" value="TAT_signal"/>
</dbReference>
<organism evidence="3 4">
    <name type="scientific">Mycolicibacterium aromaticivorans JS19b1 = JCM 16368</name>
    <dbReference type="NCBI Taxonomy" id="1440774"/>
    <lineage>
        <taxon>Bacteria</taxon>
        <taxon>Bacillati</taxon>
        <taxon>Actinomycetota</taxon>
        <taxon>Actinomycetes</taxon>
        <taxon>Mycobacteriales</taxon>
        <taxon>Mycobacteriaceae</taxon>
        <taxon>Mycolicibacterium</taxon>
    </lineage>
</organism>
<evidence type="ECO:0000259" key="2">
    <source>
        <dbReference type="Pfam" id="PF00884"/>
    </source>
</evidence>
<dbReference type="AlphaFoldDB" id="A0A064CMN8"/>
<dbReference type="InterPro" id="IPR000917">
    <property type="entry name" value="Sulfatase_N"/>
</dbReference>
<dbReference type="PROSITE" id="PS51318">
    <property type="entry name" value="TAT"/>
    <property type="match status" value="1"/>
</dbReference>
<dbReference type="InterPro" id="IPR050738">
    <property type="entry name" value="Sulfatase"/>
</dbReference>
<dbReference type="Pfam" id="PF00884">
    <property type="entry name" value="Sulfatase"/>
    <property type="match status" value="1"/>
</dbReference>
<dbReference type="PANTHER" id="PTHR42693">
    <property type="entry name" value="ARYLSULFATASE FAMILY MEMBER"/>
    <property type="match status" value="1"/>
</dbReference>
<dbReference type="eggNOG" id="COG3119">
    <property type="taxonomic scope" value="Bacteria"/>
</dbReference>
<accession>A0A064CMN8</accession>
<dbReference type="OrthoDB" id="9777306at2"/>
<dbReference type="PANTHER" id="PTHR42693:SF33">
    <property type="entry name" value="ARYLSULFATASE"/>
    <property type="match status" value="1"/>
</dbReference>
<feature type="domain" description="Sulfatase N-terminal" evidence="2">
    <location>
        <begin position="44"/>
        <end position="383"/>
    </location>
</feature>
<sequence>MAVKRRTALGTAAAVGAAAAGLGGIELVTRAQRARPGTSAGGKPNILVVIVDQMRTPQWFPDAAALDARLPHLSALRRASVSFDSHYTASNMCTPARGALTTGLYSHQTGCLFTGDGATESTLAPQFPTWGTLLRDRGYRTWWWGKWHLGAQADHTPDGLDAHGFSGGTYPSPNGGPSQGLQQDPHITDQFVQWFDQHAAEGPWCTTVSLVNPHDIMWWPRSPLPDDVPRVFTDLPANFETPEDIRRRNKPQLQLDYIDFMSPLITGALPYTGPDVTRQWARGLDMYLWLHQQVDAQIGRVTETLASRPDIDRNTIVVFTSDHGEYAGSHGMRGKGASMYEEGIRVPLYIRDPSGRLTPRPGETRDQLTSSVDVAPLLLTIADGGNGWRTDPGCEHLARRADLAAIAGDATAPGRPWVAHVTDDVSVEEMAAMMTSDRVRKMLGVNDNPTHIPTTAPSHLVAVRTRDAKFGSYAYWRPGGMQIDASRPIDHELYDYATPEGRREIDNQAGHNTKQAALQALLDNAVLPEVQAPLPPALHAAQELGLANLQQVAAARGT</sequence>
<evidence type="ECO:0000256" key="1">
    <source>
        <dbReference type="ARBA" id="ARBA00008779"/>
    </source>
</evidence>
<dbReference type="STRING" id="1440774.Y900_013835"/>
<dbReference type="Gene3D" id="3.40.720.10">
    <property type="entry name" value="Alkaline Phosphatase, subunit A"/>
    <property type="match status" value="1"/>
</dbReference>
<evidence type="ECO:0000313" key="3">
    <source>
        <dbReference type="EMBL" id="KDE99988.1"/>
    </source>
</evidence>
<evidence type="ECO:0000313" key="4">
    <source>
        <dbReference type="Proteomes" id="UP000022835"/>
    </source>
</evidence>
<reference evidence="3" key="1">
    <citation type="submission" date="2014-05" db="EMBL/GenBank/DDBJ databases">
        <title>Genome sequence of Mycobacterium aromaticivorans strain JS19b1T (= DSM 45407T).</title>
        <authorList>
            <person name="Kwak Y."/>
            <person name="Park G.-S."/>
            <person name="Li Q.X."/>
            <person name="Lee S.-E."/>
            <person name="Shin J.-H."/>
        </authorList>
    </citation>
    <scope>NUCLEOTIDE SEQUENCE [LARGE SCALE GENOMIC DNA]</scope>
    <source>
        <strain evidence="3">JS19b1</strain>
    </source>
</reference>
<name>A0A064CMN8_9MYCO</name>
<dbReference type="InterPro" id="IPR017850">
    <property type="entry name" value="Alkaline_phosphatase_core_sf"/>
</dbReference>
<comment type="similarity">
    <text evidence="1">Belongs to the sulfatase family.</text>
</comment>
<dbReference type="EMBL" id="JALN02000001">
    <property type="protein sequence ID" value="KDE99988.1"/>
    <property type="molecule type" value="Genomic_DNA"/>
</dbReference>
<comment type="caution">
    <text evidence="3">The sequence shown here is derived from an EMBL/GenBank/DDBJ whole genome shotgun (WGS) entry which is preliminary data.</text>
</comment>
<protein>
    <submittedName>
        <fullName evidence="3">Sulfatase</fullName>
    </submittedName>
</protein>
<dbReference type="SUPFAM" id="SSF53649">
    <property type="entry name" value="Alkaline phosphatase-like"/>
    <property type="match status" value="1"/>
</dbReference>
<keyword evidence="4" id="KW-1185">Reference proteome</keyword>
<proteinExistence type="inferred from homology"/>